<evidence type="ECO:0000313" key="2">
    <source>
        <dbReference type="Proteomes" id="UP000035170"/>
    </source>
</evidence>
<dbReference type="PATRIC" id="fig|34073.19.peg.1155"/>
<accession>A0A0H2MAC4</accession>
<name>A0A0H2MAC4_VARPD</name>
<proteinExistence type="predicted"/>
<protein>
    <submittedName>
        <fullName evidence="1">Uncharacterized protein</fullName>
    </submittedName>
</protein>
<sequence>MSRLDLVRAAIFQTLSTVLEIGKVHDRERYLREEQKFRALYIHTLPDGRLQLRGWWFRRTATEERSINIARTVNVDTWAVRGYMALDDDAGSELVFDGLIEAFRDAVRLDPTFGGVCTQGPLGDGDNTDGVQVVDTGPVTFCGVLCHSALLQLRTWSYL</sequence>
<organism evidence="1 2">
    <name type="scientific">Variovorax paradoxus</name>
    <dbReference type="NCBI Taxonomy" id="34073"/>
    <lineage>
        <taxon>Bacteria</taxon>
        <taxon>Pseudomonadati</taxon>
        <taxon>Pseudomonadota</taxon>
        <taxon>Betaproteobacteria</taxon>
        <taxon>Burkholderiales</taxon>
        <taxon>Comamonadaceae</taxon>
        <taxon>Variovorax</taxon>
    </lineage>
</organism>
<keyword evidence="2" id="KW-1185">Reference proteome</keyword>
<comment type="caution">
    <text evidence="1">The sequence shown here is derived from an EMBL/GenBank/DDBJ whole genome shotgun (WGS) entry which is preliminary data.</text>
</comment>
<dbReference type="AlphaFoldDB" id="A0A0H2MAC4"/>
<dbReference type="RefSeq" id="WP_047783645.1">
    <property type="nucleotide sequence ID" value="NZ_JZWI01000006.1"/>
</dbReference>
<dbReference type="Proteomes" id="UP000035170">
    <property type="component" value="Unassembled WGS sequence"/>
</dbReference>
<gene>
    <name evidence="1" type="ORF">VPARA_11350</name>
</gene>
<evidence type="ECO:0000313" key="1">
    <source>
        <dbReference type="EMBL" id="KLN57622.1"/>
    </source>
</evidence>
<dbReference type="EMBL" id="JZWI01000006">
    <property type="protein sequence ID" value="KLN57622.1"/>
    <property type="molecule type" value="Genomic_DNA"/>
</dbReference>
<reference evidence="1 2" key="1">
    <citation type="submission" date="2015-03" db="EMBL/GenBank/DDBJ databases">
        <title>Genome sequence of Variovorax paradoxus TBEA6.</title>
        <authorList>
            <person name="Poehlein A."/>
            <person name="Schuldes J."/>
            <person name="Wuebbeler J.H."/>
            <person name="Hiessl S."/>
            <person name="Steinbuechel A."/>
            <person name="Daniel R."/>
        </authorList>
    </citation>
    <scope>NUCLEOTIDE SEQUENCE [LARGE SCALE GENOMIC DNA]</scope>
    <source>
        <strain evidence="1 2">TBEA6</strain>
    </source>
</reference>